<keyword evidence="1 5" id="KW-0963">Cytoplasm</keyword>
<evidence type="ECO:0000256" key="5">
    <source>
        <dbReference type="HAMAP-Rule" id="MF_03048"/>
    </source>
</evidence>
<evidence type="ECO:0000256" key="3">
    <source>
        <dbReference type="ARBA" id="ARBA00022694"/>
    </source>
</evidence>
<dbReference type="EMBL" id="CADEPM010000003">
    <property type="protein sequence ID" value="CAB3401316.1"/>
    <property type="molecule type" value="Genomic_DNA"/>
</dbReference>
<evidence type="ECO:0000313" key="8">
    <source>
        <dbReference type="Proteomes" id="UP000494206"/>
    </source>
</evidence>
<dbReference type="InterPro" id="IPR012675">
    <property type="entry name" value="Beta-grasp_dom_sf"/>
</dbReference>
<dbReference type="Proteomes" id="UP000494206">
    <property type="component" value="Unassembled WGS sequence"/>
</dbReference>
<organism evidence="7 8">
    <name type="scientific">Caenorhabditis bovis</name>
    <dbReference type="NCBI Taxonomy" id="2654633"/>
    <lineage>
        <taxon>Eukaryota</taxon>
        <taxon>Metazoa</taxon>
        <taxon>Ecdysozoa</taxon>
        <taxon>Nematoda</taxon>
        <taxon>Chromadorea</taxon>
        <taxon>Rhabditida</taxon>
        <taxon>Rhabditina</taxon>
        <taxon>Rhabditomorpha</taxon>
        <taxon>Rhabditoidea</taxon>
        <taxon>Rhabditidae</taxon>
        <taxon>Peloderinae</taxon>
        <taxon>Caenorhabditis</taxon>
    </lineage>
</organism>
<feature type="cross-link" description="Glycyl lysine isopeptide (Gly-Lys) (interchain with K-? in acceptor proteins)" evidence="5">
    <location>
        <position position="100"/>
    </location>
</feature>
<comment type="similarity">
    <text evidence="5 6">Belongs to the URM1 family.</text>
</comment>
<comment type="subcellular location">
    <subcellularLocation>
        <location evidence="5 6">Cytoplasm</location>
    </subcellularLocation>
</comment>
<evidence type="ECO:0000256" key="2">
    <source>
        <dbReference type="ARBA" id="ARBA00022499"/>
    </source>
</evidence>
<evidence type="ECO:0000256" key="4">
    <source>
        <dbReference type="ARBA" id="ARBA00022786"/>
    </source>
</evidence>
<dbReference type="HAMAP" id="MF_03048">
    <property type="entry name" value="Urm1"/>
    <property type="match status" value="1"/>
</dbReference>
<keyword evidence="8" id="KW-1185">Reference proteome</keyword>
<comment type="pathway">
    <text evidence="5 6">tRNA modification; 5-methoxycarbonylmethyl-2-thiouridine-tRNA biosynthesis.</text>
</comment>
<dbReference type="GO" id="GO:0005829">
    <property type="term" value="C:cytosol"/>
    <property type="evidence" value="ECO:0007669"/>
    <property type="project" value="UniProtKB-UniRule"/>
</dbReference>
<keyword evidence="3 5" id="KW-0819">tRNA processing</keyword>
<gene>
    <name evidence="5" type="primary">urm-1</name>
    <name evidence="7" type="ORF">CBOVIS_LOCUS4078</name>
</gene>
<dbReference type="OrthoDB" id="10248987at2759"/>
<dbReference type="Pfam" id="PF09138">
    <property type="entry name" value="Urm1"/>
    <property type="match status" value="1"/>
</dbReference>
<dbReference type="Gene3D" id="3.10.20.30">
    <property type="match status" value="1"/>
</dbReference>
<feature type="modified residue" description="1-thioglycine" evidence="5">
    <location>
        <position position="100"/>
    </location>
</feature>
<dbReference type="AlphaFoldDB" id="A0A8S1EJL1"/>
<dbReference type="InterPro" id="IPR015221">
    <property type="entry name" value="Urm1"/>
</dbReference>
<reference evidence="7 8" key="1">
    <citation type="submission" date="2020-04" db="EMBL/GenBank/DDBJ databases">
        <authorList>
            <person name="Laetsch R D."/>
            <person name="Stevens L."/>
            <person name="Kumar S."/>
            <person name="Blaxter L. M."/>
        </authorList>
    </citation>
    <scope>NUCLEOTIDE SEQUENCE [LARGE SCALE GENOMIC DNA]</scope>
</reference>
<evidence type="ECO:0000313" key="7">
    <source>
        <dbReference type="EMBL" id="CAB3401316.1"/>
    </source>
</evidence>
<name>A0A8S1EJL1_9PELO</name>
<dbReference type="SUPFAM" id="SSF54285">
    <property type="entry name" value="MoaD/ThiS"/>
    <property type="match status" value="1"/>
</dbReference>
<dbReference type="GO" id="GO:0034227">
    <property type="term" value="P:tRNA thio-modification"/>
    <property type="evidence" value="ECO:0007669"/>
    <property type="project" value="UniProtKB-UniRule"/>
</dbReference>
<comment type="PTM">
    <text evidence="5">C-terminal thiocarboxylation occurs in 2 steps, it is first acyl-adenylated (-COAMP) via the hesA/moeB/thiF part of the MOCS3/UBA4 homolog, then thiocarboxylated (-COSH) via the rhodanese domain of the MOCS3/UBA4 homolog.</text>
</comment>
<comment type="caution">
    <text evidence="7">The sequence shown here is derived from an EMBL/GenBank/DDBJ whole genome shotgun (WGS) entry which is preliminary data.</text>
</comment>
<dbReference type="InterPro" id="IPR016155">
    <property type="entry name" value="Mopterin_synth/thiamin_S_b"/>
</dbReference>
<comment type="function">
    <text evidence="5">Acts as a sulfur carrier required for 2-thiolation of mcm(5)S(2)U at tRNA wobble positions of cytosolic tRNA(Lys), tRNA(Glu) and tRNA(Gln). Serves as sulfur donor in tRNA 2-thiolation reaction by being thiocarboxylated (-COSH) at its C-terminus by the MOCS3/UBA4 homolog. The sulfur is then transferred to tRNA to form 2-thiolation of mcm(5)S(2)U. Also acts as a ubiquitin-like protein (UBL) that is covalently conjugated via an isopeptide bond to lysine residues of target proteins. The thiocarboxylated form serves as substrate for conjugation and oxidative stress specifically induces the formation of UBL-protein conjugates.</text>
</comment>
<accession>A0A8S1EJL1</accession>
<dbReference type="GO" id="GO:0002098">
    <property type="term" value="P:tRNA wobble uridine modification"/>
    <property type="evidence" value="ECO:0007669"/>
    <property type="project" value="UniProtKB-UniRule"/>
</dbReference>
<sequence length="100" mass="10949">MSTIPVTIDFSGGSEFLVKSKEAKADFPKGSTLRDVMKYVETKLVTDTDRINMLFKPNGTEVAHGVIVLINDTDIALLDEYNTVIEANDKITFVSTLHGG</sequence>
<keyword evidence="2 5" id="KW-1017">Isopeptide bond</keyword>
<protein>
    <recommendedName>
        <fullName evidence="5">Ubiquitin-related modifier 1 homolog</fullName>
    </recommendedName>
</protein>
<keyword evidence="4 5" id="KW-0833">Ubl conjugation pathway</keyword>
<evidence type="ECO:0000256" key="1">
    <source>
        <dbReference type="ARBA" id="ARBA00022490"/>
    </source>
</evidence>
<dbReference type="GO" id="GO:0032447">
    <property type="term" value="P:protein urmylation"/>
    <property type="evidence" value="ECO:0007669"/>
    <property type="project" value="UniProtKB-UniRule"/>
</dbReference>
<proteinExistence type="inferred from homology"/>
<dbReference type="PANTHER" id="PTHR14986">
    <property type="entry name" value="RURM1 PROTEIN"/>
    <property type="match status" value="1"/>
</dbReference>
<evidence type="ECO:0000256" key="6">
    <source>
        <dbReference type="RuleBase" id="RU361182"/>
    </source>
</evidence>